<evidence type="ECO:0000256" key="1">
    <source>
        <dbReference type="SAM" id="MobiDB-lite"/>
    </source>
</evidence>
<dbReference type="VEuPathDB" id="FungiDB:PYU1_G014070"/>
<dbReference type="GO" id="GO:0034498">
    <property type="term" value="P:early endosome to Golgi transport"/>
    <property type="evidence" value="ECO:0007669"/>
    <property type="project" value="TreeGrafter"/>
</dbReference>
<accession>K3XA51</accession>
<name>K3XA51_GLOUD</name>
<feature type="compositionally biased region" description="Basic and acidic residues" evidence="1">
    <location>
        <begin position="706"/>
        <end position="715"/>
    </location>
</feature>
<dbReference type="GO" id="GO:0005829">
    <property type="term" value="C:cytosol"/>
    <property type="evidence" value="ECO:0007669"/>
    <property type="project" value="GOC"/>
</dbReference>
<dbReference type="EnsemblProtists" id="PYU1_T014100">
    <property type="protein sequence ID" value="PYU1_T014100"/>
    <property type="gene ID" value="PYU1_G014070"/>
</dbReference>
<protein>
    <recommendedName>
        <fullName evidence="2">TRAPPC10/Trs130 N-terminal domain-containing protein</fullName>
    </recommendedName>
</protein>
<dbReference type="EMBL" id="GL376563">
    <property type="status" value="NOT_ANNOTATED_CDS"/>
    <property type="molecule type" value="Genomic_DNA"/>
</dbReference>
<dbReference type="InterPro" id="IPR056913">
    <property type="entry name" value="TRAPPC10/Trs130_N"/>
</dbReference>
<dbReference type="GO" id="GO:0006891">
    <property type="term" value="P:intra-Golgi vesicle-mediated transport"/>
    <property type="evidence" value="ECO:0007669"/>
    <property type="project" value="TreeGrafter"/>
</dbReference>
<dbReference type="GO" id="GO:1990071">
    <property type="term" value="C:TRAPPII protein complex"/>
    <property type="evidence" value="ECO:0007669"/>
    <property type="project" value="InterPro"/>
</dbReference>
<keyword evidence="4" id="KW-1185">Reference proteome</keyword>
<feature type="region of interest" description="Disordered" evidence="1">
    <location>
        <begin position="705"/>
        <end position="732"/>
    </location>
</feature>
<dbReference type="STRING" id="431595.K3XA51"/>
<dbReference type="eggNOG" id="KOG1931">
    <property type="taxonomic scope" value="Eukaryota"/>
</dbReference>
<dbReference type="HOGENOM" id="CLU_007552_0_0_1"/>
<feature type="compositionally biased region" description="Polar residues" evidence="1">
    <location>
        <begin position="719"/>
        <end position="729"/>
    </location>
</feature>
<proteinExistence type="predicted"/>
<dbReference type="InterPro" id="IPR045126">
    <property type="entry name" value="TRAPPC10/Trs130"/>
</dbReference>
<feature type="domain" description="TRAPPC10/Trs130 N-terminal" evidence="2">
    <location>
        <begin position="204"/>
        <end position="356"/>
    </location>
</feature>
<reference evidence="4" key="2">
    <citation type="submission" date="2010-04" db="EMBL/GenBank/DDBJ databases">
        <authorList>
            <person name="Buell R."/>
            <person name="Hamilton J."/>
            <person name="Hostetler J."/>
        </authorList>
    </citation>
    <scope>NUCLEOTIDE SEQUENCE [LARGE SCALE GENOMIC DNA]</scope>
    <source>
        <strain evidence="4">DAOM:BR144</strain>
    </source>
</reference>
<organism evidence="3 4">
    <name type="scientific">Globisporangium ultimum (strain ATCC 200006 / CBS 805.95 / DAOM BR144)</name>
    <name type="common">Pythium ultimum</name>
    <dbReference type="NCBI Taxonomy" id="431595"/>
    <lineage>
        <taxon>Eukaryota</taxon>
        <taxon>Sar</taxon>
        <taxon>Stramenopiles</taxon>
        <taxon>Oomycota</taxon>
        <taxon>Peronosporomycetes</taxon>
        <taxon>Pythiales</taxon>
        <taxon>Pythiaceae</taxon>
        <taxon>Globisporangium</taxon>
    </lineage>
</organism>
<evidence type="ECO:0000259" key="2">
    <source>
        <dbReference type="Pfam" id="PF23036"/>
    </source>
</evidence>
<evidence type="ECO:0000313" key="4">
    <source>
        <dbReference type="Proteomes" id="UP000019132"/>
    </source>
</evidence>
<feature type="region of interest" description="Disordered" evidence="1">
    <location>
        <begin position="152"/>
        <end position="179"/>
    </location>
</feature>
<sequence length="1336" mass="148532">MTSLYATIAPHFTQDLLTPELKVGYCDESGSWPFVAASLSQRLPLRCIEWKNLVGATKFIDRLPVTFVAQDDLDTLPLVCIYLVKCEDMELYKSSVKLRLSAWVDKMNAAKVEWMVLYVPLGTRAKGRSSNTSVYKKIFDKIRADFAHRRSSSGTSSLLSGSSPGAPSSASLSGNSSGSSHASERICKIEILEGNSVVGAAPGQHQQHESQWSELLLRLRHCIMDAFQSKCYQYEEEVRVLDAKRNANALGWDFGAFFLAKERLALMYQQTYLLDDAIRHLDELDAIFMNRKDEFDKEDDHTVTFTSTDSIFTTAPLALDLPKMQQQIAANRASASVIQLHCFCRQIRTLYLMGNFPQLIERATAFISSFFQTLTKLSETGTRKIARHLSYQWAVGACLEIAYACELSWNGHDYQVSSASVPSHATQAITPEVLARHLGDLLYLARRTLKAFSRSSGMSTRYDSITSNSSTTNLLDDALAAVDSLEATSTAWYEWLQHMFASSCLGEDFERCVWEMSHLASLHYSRAGRHRFAVFLGGECARYHFRHREFESASRLFRSHSRQCEEDKWWNLVGDCVRNICSSELELGRAAEAVAVCFSMLGITQDAKTEIGRAYLEKMMHTLVQSLDHNPVKNSANGAGAKMKMGELITPSLAIETIQTTTNSDLDHGDVRVTLCVSNRFPAGIHIETLHVRFCRSNRPATARAAYEHDDEKPMSQEMDASSGRNLDSSSKEIPRLHSLVLEDDDAGEDDSVALNPHTDVDHDVVHEQQLGSIGLTAAAKNPNEASPGEQDSVPEQQRKALVDTREAFPSSDGDGALSCLEIPSADIVDNDGVDDVDEDILIFEENNVYLYEKASVHLVFLHGGLEVGQYVCTGIDCVLAGNSFNLMSASELEHIAFEIPCRESTLRITIDGPPLLTPQTIEQISITIDAHKDAVSDGGVLEIFSSRSTFDDIKFLMAELQTKDSSSPTARTLDASSAEASEKLALIIPPLALGERLTYRVWLVVDDVAPEEQLVPFTTVSASLRYQHVTGTESNVAVRRAEAAFQILYPLAEQIRLKLVDTRVFVAISLTCNSEHSVRLRDYRLQFRDADGNNTKAVDAAAALTMLQDPNGRLRGTKLRPGETVHLAFTLNCPSSDAMGFPDEAQLHLDLQYESGVCAVGDQVSDSLQQRQAAYSPAGWESTNVVRIPFDDIKGTRYRIDVQPRADTKDNDEYNIGEQIMFSVVVHECGATPSAQPDEKQDAGNGKQVLLCLDERSERDWILMGKQQELFELQSPADKDNEHQSRCFATQKRLIPTRVGRVRFPAFHVRQHGAEDRTPSERVLYPQSAKEVLVT</sequence>
<dbReference type="OMA" id="VEWLVLY"/>
<dbReference type="Pfam" id="PF23036">
    <property type="entry name" value="TRAPPC10_1st"/>
    <property type="match status" value="2"/>
</dbReference>
<evidence type="ECO:0000313" key="3">
    <source>
        <dbReference type="EnsemblProtists" id="PYU1_T014100"/>
    </source>
</evidence>
<feature type="domain" description="TRAPPC10/Trs130 N-terminal" evidence="2">
    <location>
        <begin position="22"/>
        <end position="150"/>
    </location>
</feature>
<dbReference type="Proteomes" id="UP000019132">
    <property type="component" value="Unassembled WGS sequence"/>
</dbReference>
<dbReference type="PANTHER" id="PTHR13251:SF3">
    <property type="entry name" value="TRAFFICKING PROTEIN PARTICLE COMPLEX SUBUNIT 10"/>
    <property type="match status" value="1"/>
</dbReference>
<reference evidence="4" key="1">
    <citation type="journal article" date="2010" name="Genome Biol.">
        <title>Genome sequence of the necrotrophic plant pathogen Pythium ultimum reveals original pathogenicity mechanisms and effector repertoire.</title>
        <authorList>
            <person name="Levesque C.A."/>
            <person name="Brouwer H."/>
            <person name="Cano L."/>
            <person name="Hamilton J.P."/>
            <person name="Holt C."/>
            <person name="Huitema E."/>
            <person name="Raffaele S."/>
            <person name="Robideau G.P."/>
            <person name="Thines M."/>
            <person name="Win J."/>
            <person name="Zerillo M.M."/>
            <person name="Beakes G.W."/>
            <person name="Boore J.L."/>
            <person name="Busam D."/>
            <person name="Dumas B."/>
            <person name="Ferriera S."/>
            <person name="Fuerstenberg S.I."/>
            <person name="Gachon C.M."/>
            <person name="Gaulin E."/>
            <person name="Govers F."/>
            <person name="Grenville-Briggs L."/>
            <person name="Horner N."/>
            <person name="Hostetler J."/>
            <person name="Jiang R.H."/>
            <person name="Johnson J."/>
            <person name="Krajaejun T."/>
            <person name="Lin H."/>
            <person name="Meijer H.J."/>
            <person name="Moore B."/>
            <person name="Morris P."/>
            <person name="Phuntmart V."/>
            <person name="Puiu D."/>
            <person name="Shetty J."/>
            <person name="Stajich J.E."/>
            <person name="Tripathy S."/>
            <person name="Wawra S."/>
            <person name="van West P."/>
            <person name="Whitty B.R."/>
            <person name="Coutinho P.M."/>
            <person name="Henrissat B."/>
            <person name="Martin F."/>
            <person name="Thomas P.D."/>
            <person name="Tyler B.M."/>
            <person name="De Vries R.P."/>
            <person name="Kamoun S."/>
            <person name="Yandell M."/>
            <person name="Tisserat N."/>
            <person name="Buell C.R."/>
        </authorList>
    </citation>
    <scope>NUCLEOTIDE SEQUENCE</scope>
    <source>
        <strain evidence="4">DAOM:BR144</strain>
    </source>
</reference>
<reference evidence="3" key="3">
    <citation type="submission" date="2015-02" db="UniProtKB">
        <authorList>
            <consortium name="EnsemblProtists"/>
        </authorList>
    </citation>
    <scope>IDENTIFICATION</scope>
    <source>
        <strain evidence="3">DAOM BR144</strain>
    </source>
</reference>
<dbReference type="InParanoid" id="K3XA51"/>
<dbReference type="PANTHER" id="PTHR13251">
    <property type="entry name" value="EPILEPSY HOLOPROSENCEPHALY CANDIDATE 1/TMEM1"/>
    <property type="match status" value="1"/>
</dbReference>